<reference evidence="2" key="1">
    <citation type="journal article" date="2022" name="Mol. Ecol. Resour.">
        <title>The genomes of chicory, endive, great burdock and yacon provide insights into Asteraceae palaeo-polyploidization history and plant inulin production.</title>
        <authorList>
            <person name="Fan W."/>
            <person name="Wang S."/>
            <person name="Wang H."/>
            <person name="Wang A."/>
            <person name="Jiang F."/>
            <person name="Liu H."/>
            <person name="Zhao H."/>
            <person name="Xu D."/>
            <person name="Zhang Y."/>
        </authorList>
    </citation>
    <scope>NUCLEOTIDE SEQUENCE [LARGE SCALE GENOMIC DNA]</scope>
    <source>
        <strain evidence="2">cv. Punajuju</strain>
    </source>
</reference>
<reference evidence="1 2" key="2">
    <citation type="journal article" date="2022" name="Mol. Ecol. Resour.">
        <title>The genomes of chicory, endive, great burdock and yacon provide insights into Asteraceae paleo-polyploidization history and plant inulin production.</title>
        <authorList>
            <person name="Fan W."/>
            <person name="Wang S."/>
            <person name="Wang H."/>
            <person name="Wang A."/>
            <person name="Jiang F."/>
            <person name="Liu H."/>
            <person name="Zhao H."/>
            <person name="Xu D."/>
            <person name="Zhang Y."/>
        </authorList>
    </citation>
    <scope>NUCLEOTIDE SEQUENCE [LARGE SCALE GENOMIC DNA]</scope>
    <source>
        <strain evidence="2">cv. Punajuju</strain>
        <tissue evidence="1">Leaves</tissue>
    </source>
</reference>
<proteinExistence type="predicted"/>
<sequence>MVFISLFSCAQLCPVFAKNGKPRSEVQQAGIPRLNPLQSPTVFKNPNSTHCFSSSCINYIFFILNN</sequence>
<evidence type="ECO:0000313" key="2">
    <source>
        <dbReference type="Proteomes" id="UP001055811"/>
    </source>
</evidence>
<gene>
    <name evidence="1" type="ORF">L2E82_03989</name>
</gene>
<keyword evidence="2" id="KW-1185">Reference proteome</keyword>
<name>A0ACB9H6D0_CICIN</name>
<evidence type="ECO:0000313" key="1">
    <source>
        <dbReference type="EMBL" id="KAI3790730.1"/>
    </source>
</evidence>
<dbReference type="EMBL" id="CM042009">
    <property type="protein sequence ID" value="KAI3790730.1"/>
    <property type="molecule type" value="Genomic_DNA"/>
</dbReference>
<comment type="caution">
    <text evidence="1">The sequence shown here is derived from an EMBL/GenBank/DDBJ whole genome shotgun (WGS) entry which is preliminary data.</text>
</comment>
<protein>
    <submittedName>
        <fullName evidence="1">Uncharacterized protein</fullName>
    </submittedName>
</protein>
<organism evidence="1 2">
    <name type="scientific">Cichorium intybus</name>
    <name type="common">Chicory</name>
    <dbReference type="NCBI Taxonomy" id="13427"/>
    <lineage>
        <taxon>Eukaryota</taxon>
        <taxon>Viridiplantae</taxon>
        <taxon>Streptophyta</taxon>
        <taxon>Embryophyta</taxon>
        <taxon>Tracheophyta</taxon>
        <taxon>Spermatophyta</taxon>
        <taxon>Magnoliopsida</taxon>
        <taxon>eudicotyledons</taxon>
        <taxon>Gunneridae</taxon>
        <taxon>Pentapetalae</taxon>
        <taxon>asterids</taxon>
        <taxon>campanulids</taxon>
        <taxon>Asterales</taxon>
        <taxon>Asteraceae</taxon>
        <taxon>Cichorioideae</taxon>
        <taxon>Cichorieae</taxon>
        <taxon>Cichoriinae</taxon>
        <taxon>Cichorium</taxon>
    </lineage>
</organism>
<dbReference type="Proteomes" id="UP001055811">
    <property type="component" value="Linkage Group LG01"/>
</dbReference>
<accession>A0ACB9H6D0</accession>